<gene>
    <name evidence="3" type="ORF">MEDL_68259</name>
</gene>
<dbReference type="EMBL" id="CAJPWZ010003318">
    <property type="protein sequence ID" value="CAG2257017.1"/>
    <property type="molecule type" value="Genomic_DNA"/>
</dbReference>
<feature type="region of interest" description="Disordered" evidence="1">
    <location>
        <begin position="182"/>
        <end position="207"/>
    </location>
</feature>
<dbReference type="AlphaFoldDB" id="A0A8S3VGT0"/>
<proteinExistence type="predicted"/>
<dbReference type="Proteomes" id="UP000683360">
    <property type="component" value="Unassembled WGS sequence"/>
</dbReference>
<protein>
    <submittedName>
        <fullName evidence="3">Uncharacterized protein</fullName>
    </submittedName>
</protein>
<evidence type="ECO:0000256" key="2">
    <source>
        <dbReference type="SAM" id="Phobius"/>
    </source>
</evidence>
<reference evidence="3" key="1">
    <citation type="submission" date="2021-03" db="EMBL/GenBank/DDBJ databases">
        <authorList>
            <person name="Bekaert M."/>
        </authorList>
    </citation>
    <scope>NUCLEOTIDE SEQUENCE</scope>
</reference>
<feature type="transmembrane region" description="Helical" evidence="2">
    <location>
        <begin position="56"/>
        <end position="79"/>
    </location>
</feature>
<name>A0A8S3VGT0_MYTED</name>
<keyword evidence="2" id="KW-0472">Membrane</keyword>
<feature type="compositionally biased region" description="Polar residues" evidence="1">
    <location>
        <begin position="183"/>
        <end position="193"/>
    </location>
</feature>
<sequence>MDSHPVATCSCSKEPAHTEINETLCNSPCPGNGNETCGGQNTTFVSIYSIVQDVTLVAAVTGSILVVMVIIVTVTIIIYKRFQRRKFDPVPSHEALKREEVKGKTGRKTKPNHYEQNRQSICNMDEEKSLNTSTIYQNEADTVRLDNTLDAEYMTMEGHSNMNNNKNVEPQMEYVAMEDEQTGNHTGSLYSNEGQKKYEDINKKQRV</sequence>
<dbReference type="OrthoDB" id="9943809at2759"/>
<keyword evidence="2" id="KW-1133">Transmembrane helix</keyword>
<comment type="caution">
    <text evidence="3">The sequence shown here is derived from an EMBL/GenBank/DDBJ whole genome shotgun (WGS) entry which is preliminary data.</text>
</comment>
<evidence type="ECO:0000313" key="4">
    <source>
        <dbReference type="Proteomes" id="UP000683360"/>
    </source>
</evidence>
<organism evidence="3 4">
    <name type="scientific">Mytilus edulis</name>
    <name type="common">Blue mussel</name>
    <dbReference type="NCBI Taxonomy" id="6550"/>
    <lineage>
        <taxon>Eukaryota</taxon>
        <taxon>Metazoa</taxon>
        <taxon>Spiralia</taxon>
        <taxon>Lophotrochozoa</taxon>
        <taxon>Mollusca</taxon>
        <taxon>Bivalvia</taxon>
        <taxon>Autobranchia</taxon>
        <taxon>Pteriomorphia</taxon>
        <taxon>Mytilida</taxon>
        <taxon>Mytiloidea</taxon>
        <taxon>Mytilidae</taxon>
        <taxon>Mytilinae</taxon>
        <taxon>Mytilus</taxon>
    </lineage>
</organism>
<evidence type="ECO:0000256" key="1">
    <source>
        <dbReference type="SAM" id="MobiDB-lite"/>
    </source>
</evidence>
<accession>A0A8S3VGT0</accession>
<keyword evidence="4" id="KW-1185">Reference proteome</keyword>
<feature type="compositionally biased region" description="Basic and acidic residues" evidence="1">
    <location>
        <begin position="194"/>
        <end position="207"/>
    </location>
</feature>
<keyword evidence="2" id="KW-0812">Transmembrane</keyword>
<evidence type="ECO:0000313" key="3">
    <source>
        <dbReference type="EMBL" id="CAG2257017.1"/>
    </source>
</evidence>